<keyword evidence="7" id="KW-1133">Transmembrane helix</keyword>
<keyword evidence="6" id="KW-0539">Nucleus</keyword>
<evidence type="ECO:0000256" key="6">
    <source>
        <dbReference type="RuleBase" id="RU367018"/>
    </source>
</evidence>
<keyword evidence="4 6" id="KW-0862">Zinc</keyword>
<keyword evidence="3 5" id="KW-0863">Zinc-finger</keyword>
<comment type="function">
    <text evidence="6">Putative transcription activator involved in regulating light control of development.</text>
</comment>
<dbReference type="GO" id="GO:0006355">
    <property type="term" value="P:regulation of DNA-templated transcription"/>
    <property type="evidence" value="ECO:0007669"/>
    <property type="project" value="UniProtKB-UniRule"/>
</dbReference>
<sequence>MKTCYGIEVEEATIYTRKIFLKFQEELFLSQKYRVWKSNVEETKKIYNVVLVGKEKPVYVVILDASQHIATCTCHMFEFCGIICRHILAIFVKKSLVDSFPRQYILDRLACKAIHVGVWRGWRLRVLEGFIIVLGFTQLLYVLLVYGGMFCSRYGPGYREPDYGVAALETEPKGTTTGLTGARV</sequence>
<name>A0ABD2YJV7_9GENT</name>
<feature type="domain" description="SWIM-type" evidence="8">
    <location>
        <begin position="59"/>
        <end position="95"/>
    </location>
</feature>
<evidence type="ECO:0000256" key="5">
    <source>
        <dbReference type="PROSITE-ProRule" id="PRU00325"/>
    </source>
</evidence>
<reference evidence="9 10" key="1">
    <citation type="submission" date="2024-11" db="EMBL/GenBank/DDBJ databases">
        <title>A near-complete genome assembly of Cinchona calisaya.</title>
        <authorList>
            <person name="Lian D.C."/>
            <person name="Zhao X.W."/>
            <person name="Wei L."/>
        </authorList>
    </citation>
    <scope>NUCLEOTIDE SEQUENCE [LARGE SCALE GENOMIC DNA]</scope>
    <source>
        <tissue evidence="9">Nenye</tissue>
    </source>
</reference>
<evidence type="ECO:0000259" key="8">
    <source>
        <dbReference type="PROSITE" id="PS50966"/>
    </source>
</evidence>
<dbReference type="Pfam" id="PF04434">
    <property type="entry name" value="SWIM"/>
    <property type="match status" value="1"/>
</dbReference>
<dbReference type="EMBL" id="JBJUIK010000013">
    <property type="protein sequence ID" value="KAL3506259.1"/>
    <property type="molecule type" value="Genomic_DNA"/>
</dbReference>
<keyword evidence="10" id="KW-1185">Reference proteome</keyword>
<dbReference type="AlphaFoldDB" id="A0ABD2YJV7"/>
<evidence type="ECO:0000313" key="9">
    <source>
        <dbReference type="EMBL" id="KAL3506259.1"/>
    </source>
</evidence>
<evidence type="ECO:0000256" key="1">
    <source>
        <dbReference type="ARBA" id="ARBA00005889"/>
    </source>
</evidence>
<evidence type="ECO:0000256" key="7">
    <source>
        <dbReference type="SAM" id="Phobius"/>
    </source>
</evidence>
<dbReference type="PANTHER" id="PTHR31669:SF293">
    <property type="entry name" value="PROTEIN FAR1-RELATED SEQUENCE"/>
    <property type="match status" value="1"/>
</dbReference>
<dbReference type="InterPro" id="IPR006564">
    <property type="entry name" value="Znf_PMZ"/>
</dbReference>
<evidence type="ECO:0000256" key="2">
    <source>
        <dbReference type="ARBA" id="ARBA00022723"/>
    </source>
</evidence>
<protein>
    <recommendedName>
        <fullName evidence="6">Protein FAR1-RELATED SEQUENCE</fullName>
    </recommendedName>
</protein>
<dbReference type="InterPro" id="IPR031052">
    <property type="entry name" value="FHY3/FAR1"/>
</dbReference>
<evidence type="ECO:0000313" key="10">
    <source>
        <dbReference type="Proteomes" id="UP001630127"/>
    </source>
</evidence>
<comment type="similarity">
    <text evidence="1 6">Belongs to the FHY3/FAR1 family.</text>
</comment>
<dbReference type="Pfam" id="PF05512">
    <property type="entry name" value="AWPM-19"/>
    <property type="match status" value="1"/>
</dbReference>
<dbReference type="GO" id="GO:0005634">
    <property type="term" value="C:nucleus"/>
    <property type="evidence" value="ECO:0007669"/>
    <property type="project" value="UniProtKB-SubCell"/>
</dbReference>
<evidence type="ECO:0000256" key="3">
    <source>
        <dbReference type="ARBA" id="ARBA00022771"/>
    </source>
</evidence>
<dbReference type="SMART" id="SM00575">
    <property type="entry name" value="ZnF_PMZ"/>
    <property type="match status" value="1"/>
</dbReference>
<comment type="subcellular location">
    <subcellularLocation>
        <location evidence="6">Nucleus</location>
    </subcellularLocation>
</comment>
<dbReference type="InterPro" id="IPR008390">
    <property type="entry name" value="AWPM-19"/>
</dbReference>
<accession>A0ABD2YJV7</accession>
<feature type="transmembrane region" description="Helical" evidence="7">
    <location>
        <begin position="129"/>
        <end position="149"/>
    </location>
</feature>
<dbReference type="GO" id="GO:0008270">
    <property type="term" value="F:zinc ion binding"/>
    <property type="evidence" value="ECO:0007669"/>
    <property type="project" value="UniProtKB-UniRule"/>
</dbReference>
<evidence type="ECO:0000256" key="4">
    <source>
        <dbReference type="ARBA" id="ARBA00022833"/>
    </source>
</evidence>
<dbReference type="PANTHER" id="PTHR31669">
    <property type="entry name" value="PROTEIN FAR1-RELATED SEQUENCE 10-RELATED"/>
    <property type="match status" value="1"/>
</dbReference>
<organism evidence="9 10">
    <name type="scientific">Cinchona calisaya</name>
    <dbReference type="NCBI Taxonomy" id="153742"/>
    <lineage>
        <taxon>Eukaryota</taxon>
        <taxon>Viridiplantae</taxon>
        <taxon>Streptophyta</taxon>
        <taxon>Embryophyta</taxon>
        <taxon>Tracheophyta</taxon>
        <taxon>Spermatophyta</taxon>
        <taxon>Magnoliopsida</taxon>
        <taxon>eudicotyledons</taxon>
        <taxon>Gunneridae</taxon>
        <taxon>Pentapetalae</taxon>
        <taxon>asterids</taxon>
        <taxon>lamiids</taxon>
        <taxon>Gentianales</taxon>
        <taxon>Rubiaceae</taxon>
        <taxon>Cinchonoideae</taxon>
        <taxon>Cinchoneae</taxon>
        <taxon>Cinchona</taxon>
    </lineage>
</organism>
<comment type="caution">
    <text evidence="9">The sequence shown here is derived from an EMBL/GenBank/DDBJ whole genome shotgun (WGS) entry which is preliminary data.</text>
</comment>
<dbReference type="Proteomes" id="UP001630127">
    <property type="component" value="Unassembled WGS sequence"/>
</dbReference>
<keyword evidence="7" id="KW-0472">Membrane</keyword>
<keyword evidence="7" id="KW-0812">Transmembrane</keyword>
<gene>
    <name evidence="9" type="ORF">ACH5RR_031641</name>
</gene>
<proteinExistence type="inferred from homology"/>
<dbReference type="InterPro" id="IPR007527">
    <property type="entry name" value="Znf_SWIM"/>
</dbReference>
<dbReference type="PROSITE" id="PS50966">
    <property type="entry name" value="ZF_SWIM"/>
    <property type="match status" value="1"/>
</dbReference>
<keyword evidence="2 6" id="KW-0479">Metal-binding</keyword>